<dbReference type="RefSeq" id="WP_041048413.1">
    <property type="nucleotide sequence ID" value="NZ_JXAK01000025.1"/>
</dbReference>
<dbReference type="PANTHER" id="PTHR33744">
    <property type="entry name" value="CARBOHYDRATE DIACID REGULATOR"/>
    <property type="match status" value="1"/>
</dbReference>
<accession>A0ABR5AHH2</accession>
<dbReference type="Gene3D" id="1.10.10.2840">
    <property type="entry name" value="PucR C-terminal helix-turn-helix domain"/>
    <property type="match status" value="1"/>
</dbReference>
<sequence length="554" mass="63418">MEYTLTVREVLKRPLFSGAEVVAGHNGLDRPIRWVHILEIMNIEQLIHGQELILTTGVAFKSDPGSFVSYLEQLVKRNVSCLCIELGQFIDHIPHEMVHMADCYNFPLIVFPQTVRFVDITQDLHVLIINKHHKILQDLEAISREFHRLTLSSQGVTNVLKLLQSSTKAQIVYMPVQGQPIFIPQLPPAEQTKLQEHILSKQAELPEAVNHAAPHVWDDAGGTLIMQPVGAMGKTWAYIAMHLTHKPQEYEFLILDSASLSIAQDLLRKRYIQERKLYAENLWVDDLLHKRLADEEQIKSMTGSKYKKLNESGFHVCLVEFDTPEQKTNSAAEDDGPESIGLHLSMMLRSLFEQYDFMPLTTLKNNRLIVIAIDLQPLQPGKIRLEKIFHTLQRINNEQKIGPSQLLIGIGRRCVNLINAHQSYHEAVQAISLFPSVKHNPLFFDDLGVMQLLFNINDQSKLHAFVTNYIGKLIEHDESKGSDLVWTLKVYLDNDQSKLIAAQKLFIVRQSLYYRLEKIKELLGEDCLLPEHRLALQVALRAYQMLHPAKWSGR</sequence>
<name>A0ABR5AHH2_9BACL</name>
<feature type="domain" description="Purine catabolism PurC-like" evidence="2">
    <location>
        <begin position="9"/>
        <end position="128"/>
    </location>
</feature>
<dbReference type="InterPro" id="IPR051448">
    <property type="entry name" value="CdaR-like_regulators"/>
</dbReference>
<dbReference type="InterPro" id="IPR042070">
    <property type="entry name" value="PucR_C-HTH_sf"/>
</dbReference>
<evidence type="ECO:0000256" key="1">
    <source>
        <dbReference type="ARBA" id="ARBA00006754"/>
    </source>
</evidence>
<evidence type="ECO:0000259" key="2">
    <source>
        <dbReference type="Pfam" id="PF07905"/>
    </source>
</evidence>
<gene>
    <name evidence="5" type="ORF">SD70_15430</name>
</gene>
<dbReference type="InterPro" id="IPR041522">
    <property type="entry name" value="CdaR_GGDEF"/>
</dbReference>
<keyword evidence="6" id="KW-1185">Reference proteome</keyword>
<dbReference type="Proteomes" id="UP000031967">
    <property type="component" value="Unassembled WGS sequence"/>
</dbReference>
<evidence type="ECO:0000313" key="5">
    <source>
        <dbReference type="EMBL" id="KIL40203.1"/>
    </source>
</evidence>
<proteinExistence type="inferred from homology"/>
<dbReference type="Pfam" id="PF13556">
    <property type="entry name" value="HTH_30"/>
    <property type="match status" value="1"/>
</dbReference>
<dbReference type="Pfam" id="PF17853">
    <property type="entry name" value="GGDEF_2"/>
    <property type="match status" value="1"/>
</dbReference>
<comment type="caution">
    <text evidence="5">The sequence shown here is derived from an EMBL/GenBank/DDBJ whole genome shotgun (WGS) entry which is preliminary data.</text>
</comment>
<dbReference type="EMBL" id="JXAK01000025">
    <property type="protein sequence ID" value="KIL40203.1"/>
    <property type="molecule type" value="Genomic_DNA"/>
</dbReference>
<dbReference type="PANTHER" id="PTHR33744:SF1">
    <property type="entry name" value="DNA-BINDING TRANSCRIPTIONAL ACTIVATOR ADER"/>
    <property type="match status" value="1"/>
</dbReference>
<feature type="domain" description="CdaR GGDEF-like" evidence="4">
    <location>
        <begin position="312"/>
        <end position="432"/>
    </location>
</feature>
<comment type="similarity">
    <text evidence="1">Belongs to the CdaR family.</text>
</comment>
<dbReference type="Pfam" id="PF07905">
    <property type="entry name" value="PucR"/>
    <property type="match status" value="1"/>
</dbReference>
<evidence type="ECO:0008006" key="7">
    <source>
        <dbReference type="Google" id="ProtNLM"/>
    </source>
</evidence>
<organism evidence="5 6">
    <name type="scientific">Gordoniibacillus kamchatkensis</name>
    <dbReference type="NCBI Taxonomy" id="1590651"/>
    <lineage>
        <taxon>Bacteria</taxon>
        <taxon>Bacillati</taxon>
        <taxon>Bacillota</taxon>
        <taxon>Bacilli</taxon>
        <taxon>Bacillales</taxon>
        <taxon>Paenibacillaceae</taxon>
        <taxon>Gordoniibacillus</taxon>
    </lineage>
</organism>
<dbReference type="InterPro" id="IPR025736">
    <property type="entry name" value="PucR_C-HTH_dom"/>
</dbReference>
<feature type="domain" description="PucR C-terminal helix-turn-helix" evidence="3">
    <location>
        <begin position="484"/>
        <end position="542"/>
    </location>
</feature>
<reference evidence="5 6" key="1">
    <citation type="submission" date="2014-12" db="EMBL/GenBank/DDBJ databases">
        <title>Draft genome sequence of Paenibacillus kamchatkensis strain B-2647.</title>
        <authorList>
            <person name="Karlyshev A.V."/>
            <person name="Kudryashova E.B."/>
        </authorList>
    </citation>
    <scope>NUCLEOTIDE SEQUENCE [LARGE SCALE GENOMIC DNA]</scope>
    <source>
        <strain evidence="5 6">VKM B-2647</strain>
    </source>
</reference>
<evidence type="ECO:0000259" key="4">
    <source>
        <dbReference type="Pfam" id="PF17853"/>
    </source>
</evidence>
<evidence type="ECO:0000313" key="6">
    <source>
        <dbReference type="Proteomes" id="UP000031967"/>
    </source>
</evidence>
<protein>
    <recommendedName>
        <fullName evidence="7">PucR family transcriptional regulator</fullName>
    </recommendedName>
</protein>
<evidence type="ECO:0000259" key="3">
    <source>
        <dbReference type="Pfam" id="PF13556"/>
    </source>
</evidence>
<dbReference type="InterPro" id="IPR012914">
    <property type="entry name" value="PucR_dom"/>
</dbReference>